<gene>
    <name evidence="2" type="ORF">V8N49_09925</name>
</gene>
<sequence length="230" mass="23702">MIKHSVIALAVLATSATAALADSVDVRVIGTIVPAACTPTLSGGGTVDYGTIKAQSLNATGYTTLAEKQLDFAINCDSPTKVSIGGYNRRSGSMAGATESGNLTGRMPVTVFGMGGVGGVGLGLDGSAKIGGYSMRLVESTLTADGNAVRLLSRTGGGAAWARPTTREIFFDPTWSRALTPGESTTLAPLAFNTMNVKLGVQAYINQRSQLDLTKPIHLDGLTSIEVSYL</sequence>
<feature type="chain" id="PRO_5047535410" evidence="1">
    <location>
        <begin position="22"/>
        <end position="230"/>
    </location>
</feature>
<reference evidence="2 3" key="1">
    <citation type="submission" date="2024-02" db="EMBL/GenBank/DDBJ databases">
        <title>First report Erwinia aphidicola in onion in Chile.</title>
        <authorList>
            <person name="Valenzuela M."/>
            <person name="Pena M."/>
            <person name="Dutta B."/>
        </authorList>
    </citation>
    <scope>NUCLEOTIDE SEQUENCE [LARGE SCALE GENOMIC DNA]</scope>
    <source>
        <strain evidence="2 3">QCJ3A</strain>
    </source>
</reference>
<dbReference type="InterPro" id="IPR010546">
    <property type="entry name" value="DUF1120"/>
</dbReference>
<keyword evidence="3" id="KW-1185">Reference proteome</keyword>
<name>A0ABU8DEM7_ERWAP</name>
<proteinExistence type="predicted"/>
<dbReference type="Pfam" id="PF06551">
    <property type="entry name" value="DUF1120"/>
    <property type="match status" value="1"/>
</dbReference>
<dbReference type="Proteomes" id="UP001306592">
    <property type="component" value="Unassembled WGS sequence"/>
</dbReference>
<accession>A0ABU8DEM7</accession>
<comment type="caution">
    <text evidence="2">The sequence shown here is derived from an EMBL/GenBank/DDBJ whole genome shotgun (WGS) entry which is preliminary data.</text>
</comment>
<protein>
    <submittedName>
        <fullName evidence="2">DUF1120 domain-containing protein</fullName>
    </submittedName>
</protein>
<organism evidence="2 3">
    <name type="scientific">Erwinia aphidicola</name>
    <dbReference type="NCBI Taxonomy" id="68334"/>
    <lineage>
        <taxon>Bacteria</taxon>
        <taxon>Pseudomonadati</taxon>
        <taxon>Pseudomonadota</taxon>
        <taxon>Gammaproteobacteria</taxon>
        <taxon>Enterobacterales</taxon>
        <taxon>Erwiniaceae</taxon>
        <taxon>Erwinia</taxon>
    </lineage>
</organism>
<evidence type="ECO:0000313" key="3">
    <source>
        <dbReference type="Proteomes" id="UP001306592"/>
    </source>
</evidence>
<evidence type="ECO:0000256" key="1">
    <source>
        <dbReference type="SAM" id="SignalP"/>
    </source>
</evidence>
<dbReference type="RefSeq" id="WP_048917956.1">
    <property type="nucleotide sequence ID" value="NZ_JBANEI010000005.1"/>
</dbReference>
<dbReference type="EMBL" id="JBANEI010000005">
    <property type="protein sequence ID" value="MEI2681975.1"/>
    <property type="molecule type" value="Genomic_DNA"/>
</dbReference>
<keyword evidence="1" id="KW-0732">Signal</keyword>
<evidence type="ECO:0000313" key="2">
    <source>
        <dbReference type="EMBL" id="MEI2681975.1"/>
    </source>
</evidence>
<feature type="signal peptide" evidence="1">
    <location>
        <begin position="1"/>
        <end position="21"/>
    </location>
</feature>